<dbReference type="Pfam" id="PF13173">
    <property type="entry name" value="AAA_14"/>
    <property type="match status" value="1"/>
</dbReference>
<dbReference type="Pfam" id="PF13635">
    <property type="entry name" value="DUF4143"/>
    <property type="match status" value="1"/>
</dbReference>
<dbReference type="EMBL" id="AP009608">
    <property type="protein sequence ID" value="BAH69858.1"/>
    <property type="molecule type" value="Genomic_DNA"/>
</dbReference>
<evidence type="ECO:0000259" key="1">
    <source>
        <dbReference type="Pfam" id="PF13173"/>
    </source>
</evidence>
<evidence type="ECO:0008006" key="5">
    <source>
        <dbReference type="Google" id="ProtNLM"/>
    </source>
</evidence>
<name>C4XFD6_MYCFP</name>
<dbReference type="Proteomes" id="UP000006810">
    <property type="component" value="Chromosome"/>
</dbReference>
<dbReference type="SUPFAM" id="SSF52980">
    <property type="entry name" value="Restriction endonuclease-like"/>
    <property type="match status" value="1"/>
</dbReference>
<sequence length="428" mass="49459">MFMTYKKEMYYERLLDPIIRKYLKVFGAICIQGPKWCGKTWTSQFHSSSSFYVGDSRNNFENRHLAKINPTKILEGKTPRLIDEWQEYPPIWDVVKFEVDNRGLKGQFILTGSSTPEHKGLFHSGIGRIATLQLRPMSLFESKDSLGQISLKDLINDNFENTTYEGIELNKIINLIIRGGWPDNIEVDDKYSYLAASNYVNTFLTEDLDKISDTKFDKNKLQKLLKSLARNNAITVSINKLIDDIKTNENETIDKKTIYAYLDILNRSFIVDNLQPFSLNIRSNLRIKQNEKRLFVDPSLAAALLNVNNESLQNDLNTLGFLFENLVLRDLKVYAQSNEWNIYHYQDYNDNELDAVIELKNGEWVAIEIKLGWEQVDKASEKLVRFSNKLEKQKATKPKKLIVITGTGKSAYLREDNVYVVPIGLLKN</sequence>
<dbReference type="InterPro" id="IPR041682">
    <property type="entry name" value="AAA_14"/>
</dbReference>
<evidence type="ECO:0000259" key="2">
    <source>
        <dbReference type="Pfam" id="PF13635"/>
    </source>
</evidence>
<keyword evidence="4" id="KW-1185">Reference proteome</keyword>
<accession>C4XFD6</accession>
<evidence type="ECO:0000313" key="4">
    <source>
        <dbReference type="Proteomes" id="UP000006810"/>
    </source>
</evidence>
<evidence type="ECO:0000313" key="3">
    <source>
        <dbReference type="EMBL" id="BAH69858.1"/>
    </source>
</evidence>
<organism evidence="3 4">
    <name type="scientific">Mycoplasmopsis fermentans (strain ATCC 19989 / NBRC 14854 / NCTC 10117 / PG18)</name>
    <name type="common">Mycoplasma fermentans</name>
    <dbReference type="NCBI Taxonomy" id="496833"/>
    <lineage>
        <taxon>Bacteria</taxon>
        <taxon>Bacillati</taxon>
        <taxon>Mycoplasmatota</taxon>
        <taxon>Mycoplasmoidales</taxon>
        <taxon>Metamycoplasmataceae</taxon>
        <taxon>Mycoplasmopsis</taxon>
    </lineage>
</organism>
<gene>
    <name evidence="3" type="ordered locus">MBIO_0593</name>
</gene>
<dbReference type="KEGG" id="mfp:MBIO_0593"/>
<feature type="domain" description="DUF4143" evidence="2">
    <location>
        <begin position="207"/>
        <end position="371"/>
    </location>
</feature>
<dbReference type="PATRIC" id="fig|496833.3.peg.182"/>
<dbReference type="InterPro" id="IPR025420">
    <property type="entry name" value="DUF4143"/>
</dbReference>
<reference evidence="3 4" key="1">
    <citation type="journal article" date="2009" name="Curr. Microbiol.">
        <title>Molecular cloning and expression of a novel cholinephosphotransferase involved in glycoglycerophospholipid biosynthesis of Mycoplasma fermentans.</title>
        <authorList>
            <person name="Ishida N."/>
            <person name="Irikura D."/>
            <person name="Matsuda K."/>
            <person name="Sato S."/>
            <person name="Asano K."/>
        </authorList>
    </citation>
    <scope>NUCLEOTIDE SEQUENCE [LARGE SCALE GENOMIC DNA]</scope>
    <source>
        <strain evidence="4">ATCC 19989 / NBRC 14854 / NCTC 10117 / PG18</strain>
    </source>
</reference>
<dbReference type="PANTHER" id="PTHR43566">
    <property type="entry name" value="CONSERVED PROTEIN"/>
    <property type="match status" value="1"/>
</dbReference>
<protein>
    <recommendedName>
        <fullName evidence="5">ATPase</fullName>
    </recommendedName>
</protein>
<dbReference type="PANTHER" id="PTHR43566:SF2">
    <property type="entry name" value="DUF4143 DOMAIN-CONTAINING PROTEIN"/>
    <property type="match status" value="1"/>
</dbReference>
<feature type="domain" description="AAA" evidence="1">
    <location>
        <begin position="28"/>
        <end position="141"/>
    </location>
</feature>
<dbReference type="eggNOG" id="COG1373">
    <property type="taxonomic scope" value="Bacteria"/>
</dbReference>
<dbReference type="InterPro" id="IPR011335">
    <property type="entry name" value="Restrct_endonuc-II-like"/>
</dbReference>
<dbReference type="HOGENOM" id="CLU_041527_4_1_14"/>
<dbReference type="AlphaFoldDB" id="C4XFD6"/>
<proteinExistence type="predicted"/>